<dbReference type="Pfam" id="PF13361">
    <property type="entry name" value="UvrD_C"/>
    <property type="match status" value="2"/>
</dbReference>
<evidence type="ECO:0000256" key="4">
    <source>
        <dbReference type="ARBA" id="ARBA00022801"/>
    </source>
</evidence>
<dbReference type="InterPro" id="IPR027417">
    <property type="entry name" value="P-loop_NTPase"/>
</dbReference>
<dbReference type="GO" id="GO:0005829">
    <property type="term" value="C:cytosol"/>
    <property type="evidence" value="ECO:0007669"/>
    <property type="project" value="TreeGrafter"/>
</dbReference>
<evidence type="ECO:0000256" key="6">
    <source>
        <dbReference type="ARBA" id="ARBA00022839"/>
    </source>
</evidence>
<dbReference type="AlphaFoldDB" id="A0A927N7P1"/>
<dbReference type="InterPro" id="IPR038726">
    <property type="entry name" value="PDDEXK_AddAB-type"/>
</dbReference>
<evidence type="ECO:0000313" key="19">
    <source>
        <dbReference type="Proteomes" id="UP000638648"/>
    </source>
</evidence>
<evidence type="ECO:0000259" key="16">
    <source>
        <dbReference type="PROSITE" id="PS51198"/>
    </source>
</evidence>
<evidence type="ECO:0000256" key="11">
    <source>
        <dbReference type="ARBA" id="ARBA00034617"/>
    </source>
</evidence>
<evidence type="ECO:0000259" key="17">
    <source>
        <dbReference type="PROSITE" id="PS51217"/>
    </source>
</evidence>
<sequence length="1166" mass="125355">MIDPSTQLALPLVRADGVRYTAVELARLLRLHPPTDEQAEVIEAPLEPGVIVAGAGSGKTETMAARVVWLVANGMVAPEQVLGLTFTRKAARELSARIRHRLSQLRARGHVSLESDGDAPPGEVSVATYDAYAQRIVSEHALRLGREPGARLVTPATAWQYATRVAETYDGPMDAVESAFSTVVNAILALHGEMSGHLVSAEQVADHTARLVAEVSTKPPVARTKKPMYSDVREALARQQARLQLLPLVRAFAAEKRRREAVDFADQAALAAELAERFPEVGQRERERYPVVLLDEYQDTSHAQLAMLRGLFGGRTGHPVTAVGDPCQSIYGWRGASAATLTAFGSHFRTASGKLAPTRSLTMSFRNGASILEVANVLAAPLRQGGLDVRELAAHPSNARGKVVVALHHTVEDEAADVAARARAVWDADAANRARGKPGRTVAVLVRRRSQIDRLAHSLRTAGLPVEVVGVGGLLATPAVSDVVATLRVLADPGRGDALMRLLTGARWRIGPRDLDALGRWARRLAATRAPRPDGGSGPDERNDAGRAPAAPDVTAPAERHPGDPEGGEPEPDEVDDASIIDALDAVEAAPVADFFSAEGRRRLTLVAQELRALRRRAAQPLVDLVADVVRTLGLDVEIAARTGDIAVSRADIDAFLDVAVAFAESGEGVSLSAFLSYLDAADAEERGLEPGQVEVAEERVQVLTVHGAKGLEWDVVFVPGLVENIFPAAGQKDRAWLTDLGALPFPLRGDREALPVLDFAGAADQKEVKEAFDRFVEECGDRARIEERRLAYVATTRARQLLVCSGYRWDETQRPREPGEYLLEIADACRGGAGRVGIWHGEVDVAGGNPLTAEPPRHAWPYDPLTPERRTELEAGAALVEYAKAALAAEQSPAPAVLEAAAYWQRDVDLLLAERARRTSRHDVVVALPDRLSVSQLVQLRREPDALARAIRRPVPRPPNPLARRGTAFHAWLESRYGRPQLLDIDELPGSADAQAAPDDDLAALQEAFLASEWADRQPVEVEVSFELLVAGVVVRGRADAVFPASPGGEPGVASTGDPSEPPMGIVGGTRVSAIEVVDWKTGRPPRDPEEEATRAVQLAAYRLAWARLSGLPLDRVHAAFHYVRQNVTIRPVDLLDAEGLEALITAVPEESDGPDGPGPQEPPA</sequence>
<feature type="compositionally biased region" description="Acidic residues" evidence="15">
    <location>
        <begin position="566"/>
        <end position="575"/>
    </location>
</feature>
<keyword evidence="3" id="KW-0227">DNA damage</keyword>
<feature type="domain" description="UvrD-like helicase C-terminal" evidence="17">
    <location>
        <begin position="369"/>
        <end position="711"/>
    </location>
</feature>
<evidence type="ECO:0000256" key="7">
    <source>
        <dbReference type="ARBA" id="ARBA00022840"/>
    </source>
</evidence>
<dbReference type="PROSITE" id="PS51198">
    <property type="entry name" value="UVRD_HELICASE_ATP_BIND"/>
    <property type="match status" value="1"/>
</dbReference>
<feature type="binding site" evidence="14">
    <location>
        <begin position="53"/>
        <end position="60"/>
    </location>
    <ligand>
        <name>ATP</name>
        <dbReference type="ChEBI" id="CHEBI:30616"/>
    </ligand>
</feature>
<evidence type="ECO:0000313" key="18">
    <source>
        <dbReference type="EMBL" id="MBE1611743.1"/>
    </source>
</evidence>
<proteinExistence type="predicted"/>
<evidence type="ECO:0000256" key="3">
    <source>
        <dbReference type="ARBA" id="ARBA00022763"/>
    </source>
</evidence>
<dbReference type="GO" id="GO:0000725">
    <property type="term" value="P:recombinational repair"/>
    <property type="evidence" value="ECO:0007669"/>
    <property type="project" value="TreeGrafter"/>
</dbReference>
<evidence type="ECO:0000256" key="8">
    <source>
        <dbReference type="ARBA" id="ARBA00023125"/>
    </source>
</evidence>
<feature type="domain" description="UvrD-like helicase ATP-binding" evidence="16">
    <location>
        <begin position="32"/>
        <end position="368"/>
    </location>
</feature>
<dbReference type="EMBL" id="JADBEM010000001">
    <property type="protein sequence ID" value="MBE1611743.1"/>
    <property type="molecule type" value="Genomic_DNA"/>
</dbReference>
<keyword evidence="2 14" id="KW-0547">Nucleotide-binding</keyword>
<keyword evidence="8" id="KW-0238">DNA-binding</keyword>
<comment type="catalytic activity">
    <reaction evidence="11">
        <text>Couples ATP hydrolysis with the unwinding of duplex DNA by translocating in the 3'-5' direction.</text>
        <dbReference type="EC" id="5.6.2.4"/>
    </reaction>
</comment>
<evidence type="ECO:0000256" key="14">
    <source>
        <dbReference type="PROSITE-ProRule" id="PRU00560"/>
    </source>
</evidence>
<evidence type="ECO:0000256" key="12">
    <source>
        <dbReference type="ARBA" id="ARBA00034808"/>
    </source>
</evidence>
<dbReference type="InterPro" id="IPR014016">
    <property type="entry name" value="UvrD-like_ATP-bd"/>
</dbReference>
<dbReference type="RefSeq" id="WP_192754909.1">
    <property type="nucleotide sequence ID" value="NZ_BAABJL010000176.1"/>
</dbReference>
<dbReference type="Pfam" id="PF12705">
    <property type="entry name" value="PDDEXK_1"/>
    <property type="match status" value="1"/>
</dbReference>
<dbReference type="PANTHER" id="PTHR11070">
    <property type="entry name" value="UVRD / RECB / PCRA DNA HELICASE FAMILY MEMBER"/>
    <property type="match status" value="1"/>
</dbReference>
<dbReference type="Pfam" id="PF00580">
    <property type="entry name" value="UvrD-helicase"/>
    <property type="match status" value="1"/>
</dbReference>
<dbReference type="Gene3D" id="1.10.486.10">
    <property type="entry name" value="PCRA, domain 4"/>
    <property type="match status" value="1"/>
</dbReference>
<keyword evidence="6" id="KW-0269">Exonuclease</keyword>
<feature type="region of interest" description="Disordered" evidence="15">
    <location>
        <begin position="527"/>
        <end position="575"/>
    </location>
</feature>
<keyword evidence="5 14" id="KW-0347">Helicase</keyword>
<keyword evidence="7 14" id="KW-0067">ATP-binding</keyword>
<dbReference type="Gene3D" id="3.90.320.10">
    <property type="match status" value="1"/>
</dbReference>
<dbReference type="InterPro" id="IPR014017">
    <property type="entry name" value="DNA_helicase_UvrD-like_C"/>
</dbReference>
<dbReference type="GO" id="GO:0033202">
    <property type="term" value="C:DNA helicase complex"/>
    <property type="evidence" value="ECO:0007669"/>
    <property type="project" value="TreeGrafter"/>
</dbReference>
<evidence type="ECO:0000256" key="13">
    <source>
        <dbReference type="ARBA" id="ARBA00048988"/>
    </source>
</evidence>
<evidence type="ECO:0000256" key="15">
    <source>
        <dbReference type="SAM" id="MobiDB-lite"/>
    </source>
</evidence>
<dbReference type="GO" id="GO:0004527">
    <property type="term" value="F:exonuclease activity"/>
    <property type="evidence" value="ECO:0007669"/>
    <property type="project" value="UniProtKB-KW"/>
</dbReference>
<protein>
    <recommendedName>
        <fullName evidence="12">DNA 3'-5' helicase</fullName>
        <ecNumber evidence="12">5.6.2.4</ecNumber>
    </recommendedName>
</protein>
<dbReference type="PROSITE" id="PS51217">
    <property type="entry name" value="UVRD_HELICASE_CTER"/>
    <property type="match status" value="1"/>
</dbReference>
<keyword evidence="19" id="KW-1185">Reference proteome</keyword>
<evidence type="ECO:0000256" key="1">
    <source>
        <dbReference type="ARBA" id="ARBA00022722"/>
    </source>
</evidence>
<dbReference type="InterPro" id="IPR011604">
    <property type="entry name" value="PDDEXK-like_dom_sf"/>
</dbReference>
<evidence type="ECO:0000256" key="2">
    <source>
        <dbReference type="ARBA" id="ARBA00022741"/>
    </source>
</evidence>
<comment type="caution">
    <text evidence="18">The sequence shown here is derived from an EMBL/GenBank/DDBJ whole genome shotgun (WGS) entry which is preliminary data.</text>
</comment>
<dbReference type="GO" id="GO:0003677">
    <property type="term" value="F:DNA binding"/>
    <property type="evidence" value="ECO:0007669"/>
    <property type="project" value="UniProtKB-KW"/>
</dbReference>
<keyword evidence="1" id="KW-0540">Nuclease</keyword>
<keyword evidence="9" id="KW-0234">DNA repair</keyword>
<accession>A0A927N7P1</accession>
<dbReference type="Gene3D" id="3.40.50.300">
    <property type="entry name" value="P-loop containing nucleotide triphosphate hydrolases"/>
    <property type="match status" value="4"/>
</dbReference>
<evidence type="ECO:0000256" key="5">
    <source>
        <dbReference type="ARBA" id="ARBA00022806"/>
    </source>
</evidence>
<reference evidence="18" key="1">
    <citation type="submission" date="2020-10" db="EMBL/GenBank/DDBJ databases">
        <title>Sequencing the genomes of 1000 actinobacteria strains.</title>
        <authorList>
            <person name="Klenk H.-P."/>
        </authorList>
    </citation>
    <scope>NUCLEOTIDE SEQUENCE</scope>
    <source>
        <strain evidence="18">DSM 45354</strain>
    </source>
</reference>
<dbReference type="PANTHER" id="PTHR11070:SF55">
    <property type="entry name" value="DNA 3'-5' HELICASE"/>
    <property type="match status" value="1"/>
</dbReference>
<dbReference type="InterPro" id="IPR000212">
    <property type="entry name" value="DNA_helicase_UvrD/REP"/>
</dbReference>
<dbReference type="GO" id="GO:0043138">
    <property type="term" value="F:3'-5' DNA helicase activity"/>
    <property type="evidence" value="ECO:0007669"/>
    <property type="project" value="UniProtKB-EC"/>
</dbReference>
<dbReference type="SUPFAM" id="SSF52540">
    <property type="entry name" value="P-loop containing nucleoside triphosphate hydrolases"/>
    <property type="match status" value="1"/>
</dbReference>
<comment type="catalytic activity">
    <reaction evidence="13">
        <text>ATP + H2O = ADP + phosphate + H(+)</text>
        <dbReference type="Rhea" id="RHEA:13065"/>
        <dbReference type="ChEBI" id="CHEBI:15377"/>
        <dbReference type="ChEBI" id="CHEBI:15378"/>
        <dbReference type="ChEBI" id="CHEBI:30616"/>
        <dbReference type="ChEBI" id="CHEBI:43474"/>
        <dbReference type="ChEBI" id="CHEBI:456216"/>
        <dbReference type="EC" id="5.6.2.4"/>
    </reaction>
</comment>
<name>A0A927N7P1_9ACTN</name>
<keyword evidence="4 14" id="KW-0378">Hydrolase</keyword>
<evidence type="ECO:0000256" key="10">
    <source>
        <dbReference type="ARBA" id="ARBA00023235"/>
    </source>
</evidence>
<dbReference type="Proteomes" id="UP000638648">
    <property type="component" value="Unassembled WGS sequence"/>
</dbReference>
<dbReference type="CDD" id="cd17932">
    <property type="entry name" value="DEXQc_UvrD"/>
    <property type="match status" value="1"/>
</dbReference>
<dbReference type="EC" id="5.6.2.4" evidence="12"/>
<evidence type="ECO:0000256" key="9">
    <source>
        <dbReference type="ARBA" id="ARBA00023204"/>
    </source>
</evidence>
<dbReference type="GO" id="GO:0005524">
    <property type="term" value="F:ATP binding"/>
    <property type="evidence" value="ECO:0007669"/>
    <property type="project" value="UniProtKB-UniRule"/>
</dbReference>
<gene>
    <name evidence="18" type="ORF">HEB94_008591</name>
</gene>
<organism evidence="18 19">
    <name type="scientific">Actinopolymorpha pittospori</name>
    <dbReference type="NCBI Taxonomy" id="648752"/>
    <lineage>
        <taxon>Bacteria</taxon>
        <taxon>Bacillati</taxon>
        <taxon>Actinomycetota</taxon>
        <taxon>Actinomycetes</taxon>
        <taxon>Propionibacteriales</taxon>
        <taxon>Actinopolymorphaceae</taxon>
        <taxon>Actinopolymorpha</taxon>
    </lineage>
</organism>
<keyword evidence="10" id="KW-0413">Isomerase</keyword>